<name>A0A1H0WLD0_9BURK</name>
<dbReference type="AlphaFoldDB" id="A0A1H0WLD0"/>
<dbReference type="RefSeq" id="WP_092839672.1">
    <property type="nucleotide sequence ID" value="NZ_CP028290.1"/>
</dbReference>
<feature type="region of interest" description="Disordered" evidence="3">
    <location>
        <begin position="103"/>
        <end position="123"/>
    </location>
</feature>
<reference evidence="7" key="1">
    <citation type="submission" date="2016-10" db="EMBL/GenBank/DDBJ databases">
        <authorList>
            <person name="Varghese N."/>
            <person name="Submissions S."/>
        </authorList>
    </citation>
    <scope>NUCLEOTIDE SEQUENCE [LARGE SCALE GENOMIC DNA]</scope>
    <source>
        <strain evidence="7">DSM 17101</strain>
    </source>
</reference>
<feature type="domain" description="Glycine zipper 2TM" evidence="5">
    <location>
        <begin position="157"/>
        <end position="197"/>
    </location>
</feature>
<keyword evidence="4" id="KW-1133">Transmembrane helix</keyword>
<organism evidence="6 7">
    <name type="scientific">Paracidovorax cattleyae</name>
    <dbReference type="NCBI Taxonomy" id="80868"/>
    <lineage>
        <taxon>Bacteria</taxon>
        <taxon>Pseudomonadati</taxon>
        <taxon>Pseudomonadota</taxon>
        <taxon>Betaproteobacteria</taxon>
        <taxon>Burkholderiales</taxon>
        <taxon>Comamonadaceae</taxon>
        <taxon>Paracidovorax</taxon>
    </lineage>
</organism>
<gene>
    <name evidence="6" type="ORF">SAMN04489708_1437</name>
</gene>
<dbReference type="GO" id="GO:0019867">
    <property type="term" value="C:outer membrane"/>
    <property type="evidence" value="ECO:0007669"/>
    <property type="project" value="InterPro"/>
</dbReference>
<evidence type="ECO:0000256" key="1">
    <source>
        <dbReference type="ARBA" id="ARBA00004370"/>
    </source>
</evidence>
<accession>A0A1H0WLD0</accession>
<dbReference type="InterPro" id="IPR051407">
    <property type="entry name" value="Bact_OM_lipoprot/Surf_antigen"/>
</dbReference>
<evidence type="ECO:0000313" key="7">
    <source>
        <dbReference type="Proteomes" id="UP000199317"/>
    </source>
</evidence>
<dbReference type="EMBL" id="FNJL01000043">
    <property type="protein sequence ID" value="SDP91522.1"/>
    <property type="molecule type" value="Genomic_DNA"/>
</dbReference>
<dbReference type="OrthoDB" id="5298735at2"/>
<sequence length="270" mass="26916">MSLVVRSNSSAAGPGVAGGSAKWLWAAIGVLGVSVLALGATLVVQNRDRAPDVASAVQPAAALAPDAQSAAAANPSINPAVLQGAQGRPAAVAQQAPAQQFAQRAPSAGYAPQPAYSGAPQGQQPVAMQRAAAPACMTCGRVESVQAFQQAAPATGIGAVAGGVIGGVLGNQVGKGSGRTAATVLGAVGGGYLGHTVEQRTRTTTAYQIRVRMDDGSVRTFTRSQPVAEGTAVRVEGRSFRVDNGQYGSGYGGGYSAQAPQSMRVADNGY</sequence>
<keyword evidence="7" id="KW-1185">Reference proteome</keyword>
<dbReference type="Proteomes" id="UP000199317">
    <property type="component" value="Unassembled WGS sequence"/>
</dbReference>
<dbReference type="PANTHER" id="PTHR35603:SF2">
    <property type="entry name" value="OUTER MEMBRANE LIPOPROTEIN"/>
    <property type="match status" value="1"/>
</dbReference>
<keyword evidence="2 4" id="KW-0472">Membrane</keyword>
<dbReference type="Pfam" id="PF05433">
    <property type="entry name" value="Rick_17kDa_Anti"/>
    <property type="match status" value="1"/>
</dbReference>
<evidence type="ECO:0000256" key="3">
    <source>
        <dbReference type="SAM" id="MobiDB-lite"/>
    </source>
</evidence>
<evidence type="ECO:0000256" key="2">
    <source>
        <dbReference type="ARBA" id="ARBA00023136"/>
    </source>
</evidence>
<evidence type="ECO:0000313" key="6">
    <source>
        <dbReference type="EMBL" id="SDP91522.1"/>
    </source>
</evidence>
<evidence type="ECO:0000256" key="4">
    <source>
        <dbReference type="SAM" id="Phobius"/>
    </source>
</evidence>
<evidence type="ECO:0000259" key="5">
    <source>
        <dbReference type="Pfam" id="PF05433"/>
    </source>
</evidence>
<comment type="subcellular location">
    <subcellularLocation>
        <location evidence="1">Membrane</location>
    </subcellularLocation>
</comment>
<protein>
    <submittedName>
        <fullName evidence="6">Glycine zipper 2TM domain-containing protein</fullName>
    </submittedName>
</protein>
<keyword evidence="4" id="KW-0812">Transmembrane</keyword>
<dbReference type="InterPro" id="IPR008816">
    <property type="entry name" value="Gly_zipper_2TM_dom"/>
</dbReference>
<feature type="transmembrane region" description="Helical" evidence="4">
    <location>
        <begin position="23"/>
        <end position="44"/>
    </location>
</feature>
<proteinExistence type="predicted"/>
<dbReference type="PANTHER" id="PTHR35603">
    <property type="match status" value="1"/>
</dbReference>